<dbReference type="Pfam" id="PF23853">
    <property type="entry name" value="DUF7216"/>
    <property type="match status" value="1"/>
</dbReference>
<protein>
    <submittedName>
        <fullName evidence="2">Uncharacterized protein</fullName>
    </submittedName>
</protein>
<keyword evidence="3" id="KW-1185">Reference proteome</keyword>
<evidence type="ECO:0000313" key="3">
    <source>
        <dbReference type="Proteomes" id="UP000007596"/>
    </source>
</evidence>
<dbReference type="EMBL" id="JN371768">
    <property type="protein sequence ID" value="AFD02721.1"/>
    <property type="molecule type" value="Genomic_DNA"/>
</dbReference>
<sequence>MPSDAALEIVNKIFGDEKAKAIDITNDALAATTYDRIQQLKINFAKTMGFDLGDTAQDAADEVSDNLPDNTDSPEEVEVDARMPEDDTPEETEETLETDETDS</sequence>
<name>H8ZML0_9CAUD</name>
<reference evidence="2 3" key="1">
    <citation type="journal article" date="2014" name="Nature">
        <title>Viral tagging reveals discrete populations in Synechococcus viral genome sequence space.</title>
        <authorList>
            <person name="Deng L."/>
            <person name="Ignacio Espinoza J.C."/>
            <person name="Gregory A.C."/>
            <person name="Poulos B.T."/>
            <person name="Weitz J.S."/>
            <person name="Hugenholtz P."/>
            <person name="Sullivan M.B."/>
        </authorList>
    </citation>
    <scope>NUCLEOTIDE SEQUENCE [LARGE SCALE GENOMIC DNA]</scope>
</reference>
<proteinExistence type="predicted"/>
<feature type="region of interest" description="Disordered" evidence="1">
    <location>
        <begin position="56"/>
        <end position="103"/>
    </location>
</feature>
<dbReference type="Proteomes" id="UP000007596">
    <property type="component" value="Segment"/>
</dbReference>
<dbReference type="RefSeq" id="YP_007001831.1">
    <property type="nucleotide sequence ID" value="NC_019444.1"/>
</dbReference>
<feature type="compositionally biased region" description="Acidic residues" evidence="1">
    <location>
        <begin position="86"/>
        <end position="103"/>
    </location>
</feature>
<evidence type="ECO:0000313" key="2">
    <source>
        <dbReference type="EMBL" id="AFD02721.1"/>
    </source>
</evidence>
<dbReference type="GeneID" id="14005605"/>
<dbReference type="OrthoDB" id="23479at10239"/>
<dbReference type="InterPro" id="IPR055640">
    <property type="entry name" value="DUF7216"/>
</dbReference>
<dbReference type="KEGG" id="vg:14005605"/>
<evidence type="ECO:0000256" key="1">
    <source>
        <dbReference type="SAM" id="MobiDB-lite"/>
    </source>
</evidence>
<accession>H8ZML0</accession>
<organism evidence="2 3">
    <name type="scientific">Synechococcus phage S-MbCM6</name>
    <dbReference type="NCBI Taxonomy" id="3126011"/>
    <lineage>
        <taxon>Viruses</taxon>
        <taxon>Duplodnaviria</taxon>
        <taxon>Heunggongvirae</taxon>
        <taxon>Uroviricota</taxon>
        <taxon>Caudoviricetes</taxon>
        <taxon>Pantevenvirales</taxon>
        <taxon>Kyanoviridae</taxon>
        <taxon>Namakavirus</taxon>
        <taxon>Namakavirus smbcm6</taxon>
    </lineage>
</organism>